<evidence type="ECO:0000256" key="10">
    <source>
        <dbReference type="ARBA" id="ARBA00031621"/>
    </source>
</evidence>
<evidence type="ECO:0000256" key="7">
    <source>
        <dbReference type="ARBA" id="ARBA00022763"/>
    </source>
</evidence>
<feature type="domain" description="Methylated-DNA-[protein]-cysteine S-methyltransferase DNA binding" evidence="13">
    <location>
        <begin position="118"/>
        <end position="197"/>
    </location>
</feature>
<dbReference type="InterPro" id="IPR001497">
    <property type="entry name" value="MethylDNA_cys_MeTrfase_AS"/>
</dbReference>
<keyword evidence="7" id="KW-0227">DNA damage</keyword>
<evidence type="ECO:0000313" key="15">
    <source>
        <dbReference type="Proteomes" id="UP000001997"/>
    </source>
</evidence>
<evidence type="ECO:0000256" key="9">
    <source>
        <dbReference type="ARBA" id="ARBA00030795"/>
    </source>
</evidence>
<keyword evidence="15" id="KW-1185">Reference proteome</keyword>
<dbReference type="InterPro" id="IPR036217">
    <property type="entry name" value="MethylDNA_cys_MeTrfase_DNAb"/>
</dbReference>
<reference evidence="14 15" key="1">
    <citation type="journal article" date="2009" name="Nature">
        <title>Evolution of pathogenicity and sexual reproduction in eight Candida genomes.</title>
        <authorList>
            <person name="Butler G."/>
            <person name="Rasmussen M.D."/>
            <person name="Lin M.F."/>
            <person name="Santos M.A."/>
            <person name="Sakthikumar S."/>
            <person name="Munro C.A."/>
            <person name="Rheinbay E."/>
            <person name="Grabherr M."/>
            <person name="Forche A."/>
            <person name="Reedy J.L."/>
            <person name="Agrafioti I."/>
            <person name="Arnaud M.B."/>
            <person name="Bates S."/>
            <person name="Brown A.J."/>
            <person name="Brunke S."/>
            <person name="Costanzo M.C."/>
            <person name="Fitzpatrick D.A."/>
            <person name="de Groot P.W."/>
            <person name="Harris D."/>
            <person name="Hoyer L.L."/>
            <person name="Hube B."/>
            <person name="Klis F.M."/>
            <person name="Kodira C."/>
            <person name="Lennard N."/>
            <person name="Logue M.E."/>
            <person name="Martin R."/>
            <person name="Neiman A.M."/>
            <person name="Nikolaou E."/>
            <person name="Quail M.A."/>
            <person name="Quinn J."/>
            <person name="Santos M.C."/>
            <person name="Schmitzberger F.F."/>
            <person name="Sherlock G."/>
            <person name="Shah P."/>
            <person name="Silverstein K.A."/>
            <person name="Skrzypek M.S."/>
            <person name="Soll D."/>
            <person name="Staggs R."/>
            <person name="Stansfield I."/>
            <person name="Stumpf M.P."/>
            <person name="Sudbery P.E."/>
            <person name="Srikantha T."/>
            <person name="Zeng Q."/>
            <person name="Berman J."/>
            <person name="Berriman M."/>
            <person name="Heitman J."/>
            <person name="Gow N.A."/>
            <person name="Lorenz M.C."/>
            <person name="Birren B.W."/>
            <person name="Kellis M."/>
            <person name="Cuomo C.A."/>
        </authorList>
    </citation>
    <scope>NUCLEOTIDE SEQUENCE [LARGE SCALE GENOMIC DNA]</scope>
    <source>
        <strain evidence="15">ATCC 6260 / CBS 566 / DSM 6381 / JCM 1539 / NBRC 10279 / NRRL Y-324</strain>
    </source>
</reference>
<dbReference type="CDD" id="cd06445">
    <property type="entry name" value="ATase"/>
    <property type="match status" value="1"/>
</dbReference>
<evidence type="ECO:0000256" key="3">
    <source>
        <dbReference type="ARBA" id="ARBA00011918"/>
    </source>
</evidence>
<dbReference type="PANTHER" id="PTHR10815:SF13">
    <property type="entry name" value="METHYLATED-DNA--PROTEIN-CYSTEINE METHYLTRANSFERASE"/>
    <property type="match status" value="1"/>
</dbReference>
<dbReference type="NCBIfam" id="TIGR00589">
    <property type="entry name" value="ogt"/>
    <property type="match status" value="1"/>
</dbReference>
<evidence type="ECO:0000256" key="8">
    <source>
        <dbReference type="ARBA" id="ARBA00023204"/>
    </source>
</evidence>
<dbReference type="VEuPathDB" id="FungiDB:PGUG_02310"/>
<proteinExistence type="inferred from homology"/>
<name>A5DGA9_PICGU</name>
<accession>A5DGA9</accession>
<dbReference type="OrthoDB" id="1907495at2759"/>
<keyword evidence="6" id="KW-0808">Transferase</keyword>
<comment type="similarity">
    <text evidence="2">Belongs to the MGMT family.</text>
</comment>
<dbReference type="HOGENOM" id="CLU_000445_52_2_1"/>
<dbReference type="EC" id="2.1.1.63" evidence="3"/>
<evidence type="ECO:0000256" key="6">
    <source>
        <dbReference type="ARBA" id="ARBA00022679"/>
    </source>
</evidence>
<dbReference type="SUPFAM" id="SSF46767">
    <property type="entry name" value="Methylated DNA-protein cysteine methyltransferase, C-terminal domain"/>
    <property type="match status" value="1"/>
</dbReference>
<evidence type="ECO:0000256" key="4">
    <source>
        <dbReference type="ARBA" id="ARBA00015377"/>
    </source>
</evidence>
<dbReference type="GO" id="GO:0003908">
    <property type="term" value="F:methylated-DNA-[protein]-cysteine S-methyltransferase activity"/>
    <property type="evidence" value="ECO:0007669"/>
    <property type="project" value="UniProtKB-EC"/>
</dbReference>
<dbReference type="Proteomes" id="UP000001997">
    <property type="component" value="Unassembled WGS sequence"/>
</dbReference>
<dbReference type="GO" id="GO:0006281">
    <property type="term" value="P:DNA repair"/>
    <property type="evidence" value="ECO:0007669"/>
    <property type="project" value="UniProtKB-KW"/>
</dbReference>
<evidence type="ECO:0000256" key="5">
    <source>
        <dbReference type="ARBA" id="ARBA00022603"/>
    </source>
</evidence>
<dbReference type="eggNOG" id="KOG4062">
    <property type="taxonomic scope" value="Eukaryota"/>
</dbReference>
<evidence type="ECO:0000256" key="1">
    <source>
        <dbReference type="ARBA" id="ARBA00001286"/>
    </source>
</evidence>
<evidence type="ECO:0000313" key="14">
    <source>
        <dbReference type="EMBL" id="EDK38212.2"/>
    </source>
</evidence>
<dbReference type="KEGG" id="pgu:PGUG_02310"/>
<dbReference type="InterPro" id="IPR036388">
    <property type="entry name" value="WH-like_DNA-bd_sf"/>
</dbReference>
<evidence type="ECO:0000259" key="13">
    <source>
        <dbReference type="Pfam" id="PF01035"/>
    </source>
</evidence>
<dbReference type="FunCoup" id="A5DGA9">
    <property type="interactions" value="54"/>
</dbReference>
<dbReference type="STRING" id="294746.A5DGA9"/>
<dbReference type="AlphaFoldDB" id="A5DGA9"/>
<dbReference type="InParanoid" id="A5DGA9"/>
<dbReference type="RefSeq" id="XP_001484581.2">
    <property type="nucleotide sequence ID" value="XM_001484531.1"/>
</dbReference>
<protein>
    <recommendedName>
        <fullName evidence="4">Methylated-DNA--protein-cysteine methyltransferase</fullName>
        <ecNumber evidence="3">2.1.1.63</ecNumber>
    </recommendedName>
    <alternativeName>
        <fullName evidence="9">6-O-methylguanine-DNA methyltransferase</fullName>
    </alternativeName>
    <alternativeName>
        <fullName evidence="11">DNA repair MTase</fullName>
    </alternativeName>
    <alternativeName>
        <fullName evidence="10">O-6-methylguanine-DNA-alkyltransferase</fullName>
    </alternativeName>
</protein>
<evidence type="ECO:0000256" key="11">
    <source>
        <dbReference type="ARBA" id="ARBA00033095"/>
    </source>
</evidence>
<dbReference type="EMBL" id="CH408157">
    <property type="protein sequence ID" value="EDK38212.2"/>
    <property type="molecule type" value="Genomic_DNA"/>
</dbReference>
<keyword evidence="5" id="KW-0489">Methyltransferase</keyword>
<comment type="catalytic activity">
    <reaction evidence="1">
        <text>a 4-O-methyl-thymidine in DNA + L-cysteinyl-[protein] = a thymidine in DNA + S-methyl-L-cysteinyl-[protein]</text>
        <dbReference type="Rhea" id="RHEA:53428"/>
        <dbReference type="Rhea" id="RHEA-COMP:10131"/>
        <dbReference type="Rhea" id="RHEA-COMP:10132"/>
        <dbReference type="Rhea" id="RHEA-COMP:13555"/>
        <dbReference type="Rhea" id="RHEA-COMP:13556"/>
        <dbReference type="ChEBI" id="CHEBI:29950"/>
        <dbReference type="ChEBI" id="CHEBI:82612"/>
        <dbReference type="ChEBI" id="CHEBI:137386"/>
        <dbReference type="ChEBI" id="CHEBI:137387"/>
        <dbReference type="EC" id="2.1.1.63"/>
    </reaction>
</comment>
<organism evidence="14 15">
    <name type="scientific">Meyerozyma guilliermondii (strain ATCC 6260 / CBS 566 / DSM 6381 / JCM 1539 / NBRC 10279 / NRRL Y-324)</name>
    <name type="common">Yeast</name>
    <name type="synonym">Candida guilliermondii</name>
    <dbReference type="NCBI Taxonomy" id="294746"/>
    <lineage>
        <taxon>Eukaryota</taxon>
        <taxon>Fungi</taxon>
        <taxon>Dikarya</taxon>
        <taxon>Ascomycota</taxon>
        <taxon>Saccharomycotina</taxon>
        <taxon>Pichiomycetes</taxon>
        <taxon>Debaryomycetaceae</taxon>
        <taxon>Meyerozyma</taxon>
    </lineage>
</organism>
<dbReference type="PANTHER" id="PTHR10815">
    <property type="entry name" value="METHYLATED-DNA--PROTEIN-CYSTEINE METHYLTRANSFERASE"/>
    <property type="match status" value="1"/>
</dbReference>
<evidence type="ECO:0000256" key="12">
    <source>
        <dbReference type="ARBA" id="ARBA00049348"/>
    </source>
</evidence>
<comment type="catalytic activity">
    <reaction evidence="12">
        <text>a 6-O-methyl-2'-deoxyguanosine in DNA + L-cysteinyl-[protein] = S-methyl-L-cysteinyl-[protein] + a 2'-deoxyguanosine in DNA</text>
        <dbReference type="Rhea" id="RHEA:24000"/>
        <dbReference type="Rhea" id="RHEA-COMP:10131"/>
        <dbReference type="Rhea" id="RHEA-COMP:10132"/>
        <dbReference type="Rhea" id="RHEA-COMP:11367"/>
        <dbReference type="Rhea" id="RHEA-COMP:11368"/>
        <dbReference type="ChEBI" id="CHEBI:29950"/>
        <dbReference type="ChEBI" id="CHEBI:82612"/>
        <dbReference type="ChEBI" id="CHEBI:85445"/>
        <dbReference type="ChEBI" id="CHEBI:85448"/>
        <dbReference type="EC" id="2.1.1.63"/>
    </reaction>
</comment>
<dbReference type="Pfam" id="PF01035">
    <property type="entry name" value="DNA_binding_1"/>
    <property type="match status" value="1"/>
</dbReference>
<dbReference type="Gene3D" id="1.10.10.10">
    <property type="entry name" value="Winged helix-like DNA-binding domain superfamily/Winged helix DNA-binding domain"/>
    <property type="match status" value="1"/>
</dbReference>
<dbReference type="GeneID" id="5126542"/>
<gene>
    <name evidence="14" type="ORF">PGUG_02310</name>
</gene>
<dbReference type="InterPro" id="IPR014048">
    <property type="entry name" value="MethylDNA_cys_MeTrfase_DNA-bd"/>
</dbReference>
<sequence>MFSPFFYFALIVRVYKYAVSQIILMLLYYTVAHDTLTAVLVLDKKGVLYYAGVGHNSDQLVADAVAAYKNKPQTLLKMAEITPKMQYTINTYMAMVRDPRLIDDLNKKIPMYLGGTVLQKRVWTYLVNRTTCQSTTTYGEIAANLNIPRSSRAVGACCGSNKIALAIPCHRVVSKSGKLTGYRWGVEIKRTLLALEKLVATH</sequence>
<evidence type="ECO:0000256" key="2">
    <source>
        <dbReference type="ARBA" id="ARBA00008711"/>
    </source>
</evidence>
<dbReference type="PROSITE" id="PS00374">
    <property type="entry name" value="MGMT"/>
    <property type="match status" value="1"/>
</dbReference>
<keyword evidence="8" id="KW-0234">DNA repair</keyword>
<dbReference type="GO" id="GO:0032259">
    <property type="term" value="P:methylation"/>
    <property type="evidence" value="ECO:0007669"/>
    <property type="project" value="UniProtKB-KW"/>
</dbReference>